<proteinExistence type="predicted"/>
<dbReference type="EMBL" id="JBHSMJ010000006">
    <property type="protein sequence ID" value="MFC5447330.1"/>
    <property type="molecule type" value="Genomic_DNA"/>
</dbReference>
<organism evidence="2 3">
    <name type="scientific">Paenibacillus aestuarii</name>
    <dbReference type="NCBI Taxonomy" id="516965"/>
    <lineage>
        <taxon>Bacteria</taxon>
        <taxon>Bacillati</taxon>
        <taxon>Bacillota</taxon>
        <taxon>Bacilli</taxon>
        <taxon>Bacillales</taxon>
        <taxon>Paenibacillaceae</taxon>
        <taxon>Paenibacillus</taxon>
    </lineage>
</organism>
<dbReference type="RefSeq" id="WP_270884742.1">
    <property type="nucleotide sequence ID" value="NZ_JAQFVF010000078.1"/>
</dbReference>
<name>A0ABW0K1Q2_9BACL</name>
<dbReference type="InterPro" id="IPR055259">
    <property type="entry name" value="YkvP/CgeB_Glyco_trans-like"/>
</dbReference>
<evidence type="ECO:0000313" key="2">
    <source>
        <dbReference type="EMBL" id="MFC5447330.1"/>
    </source>
</evidence>
<feature type="domain" description="Spore protein YkvP/CgeB glycosyl transferase-like" evidence="1">
    <location>
        <begin position="219"/>
        <end position="377"/>
    </location>
</feature>
<dbReference type="GO" id="GO:0016757">
    <property type="term" value="F:glycosyltransferase activity"/>
    <property type="evidence" value="ECO:0007669"/>
    <property type="project" value="UniProtKB-KW"/>
</dbReference>
<dbReference type="Proteomes" id="UP001596044">
    <property type="component" value="Unassembled WGS sequence"/>
</dbReference>
<reference evidence="3" key="1">
    <citation type="journal article" date="2019" name="Int. J. Syst. Evol. Microbiol.">
        <title>The Global Catalogue of Microorganisms (GCM) 10K type strain sequencing project: providing services to taxonomists for standard genome sequencing and annotation.</title>
        <authorList>
            <consortium name="The Broad Institute Genomics Platform"/>
            <consortium name="The Broad Institute Genome Sequencing Center for Infectious Disease"/>
            <person name="Wu L."/>
            <person name="Ma J."/>
        </authorList>
    </citation>
    <scope>NUCLEOTIDE SEQUENCE [LARGE SCALE GENOMIC DNA]</scope>
    <source>
        <strain evidence="3">KACC 11904</strain>
    </source>
</reference>
<dbReference type="Pfam" id="PF13524">
    <property type="entry name" value="Glyco_trans_1_2"/>
    <property type="match status" value="1"/>
</dbReference>
<comment type="caution">
    <text evidence="2">The sequence shown here is derived from an EMBL/GenBank/DDBJ whole genome shotgun (WGS) entry which is preliminary data.</text>
</comment>
<dbReference type="SUPFAM" id="SSF53756">
    <property type="entry name" value="UDP-Glycosyltransferase/glycogen phosphorylase"/>
    <property type="match status" value="1"/>
</dbReference>
<keyword evidence="3" id="KW-1185">Reference proteome</keyword>
<sequence length="383" mass="44022">MKRGKKQQAAVRKIRTVVLPQRGAWRRGRDAGYAHGWSHGYHFGRAQKVLQSIPQEQGILWELKVLYVRANGSPYTSMDDGIAGTLRNLVRQVIEAKPDEDVVQLAQLHRPDLVLVLDAIGASFPVDKVQALRAAGIRTAIWLPDDPYHSDQTTQIVVHYDYVFTLERSCVETYQSLGCANVHYLPFGIHASEVKLEYVPTSYRKDILFIGSAFWNRVAFIDEMADYLKDKNFLINGYWWDRLKNYNKLASKIQGYWLSPEETAKYYRAAKIVINLHRSIDDESHNSNSRRIPAVSPNPRLFEINASGTLQLTDVRDELTNFYKPGEDLDTFSSPQELIGKIEYYLNHEPDRQRIALNGLSRTLREHTYRSRLHQMLTITNGS</sequence>
<keyword evidence="2" id="KW-0328">Glycosyltransferase</keyword>
<evidence type="ECO:0000313" key="3">
    <source>
        <dbReference type="Proteomes" id="UP001596044"/>
    </source>
</evidence>
<dbReference type="EC" id="2.4.-.-" evidence="2"/>
<keyword evidence="2" id="KW-0808">Transferase</keyword>
<gene>
    <name evidence="2" type="ORF">ACFPOG_03605</name>
</gene>
<evidence type="ECO:0000259" key="1">
    <source>
        <dbReference type="Pfam" id="PF13524"/>
    </source>
</evidence>
<protein>
    <submittedName>
        <fullName evidence="2">Glycosyltransferase</fullName>
        <ecNumber evidence="2">2.4.-.-</ecNumber>
    </submittedName>
</protein>
<accession>A0ABW0K1Q2</accession>